<reference evidence="1 2" key="1">
    <citation type="submission" date="2020-06" db="EMBL/GenBank/DDBJ databases">
        <title>Anoxygenic phototrophic Chloroflexota member uses a Type I reaction center.</title>
        <authorList>
            <person name="Tsuji J.M."/>
            <person name="Shaw N.A."/>
            <person name="Nagashima S."/>
            <person name="Venkiteswaran J."/>
            <person name="Schiff S.L."/>
            <person name="Hanada S."/>
            <person name="Tank M."/>
            <person name="Neufeld J.D."/>
        </authorList>
    </citation>
    <scope>NUCLEOTIDE SEQUENCE [LARGE SCALE GENOMIC DNA]</scope>
    <source>
        <strain evidence="1">L227-S17</strain>
    </source>
</reference>
<evidence type="ECO:0000313" key="2">
    <source>
        <dbReference type="Proteomes" id="UP000521676"/>
    </source>
</evidence>
<evidence type="ECO:0000313" key="1">
    <source>
        <dbReference type="EMBL" id="NWJ45664.1"/>
    </source>
</evidence>
<name>A0A8T7LUH3_9CHLR</name>
<accession>A0A8T7LUH3</accession>
<sequence>MAKIEELTGLKGNPTQVGIFLKKLGLKRLKTYSVPAKFDQAQQTHFKKTN</sequence>
<dbReference type="EMBL" id="JACATZ010000001">
    <property type="protein sequence ID" value="NWJ45664.1"/>
    <property type="molecule type" value="Genomic_DNA"/>
</dbReference>
<comment type="caution">
    <text evidence="1">The sequence shown here is derived from an EMBL/GenBank/DDBJ whole genome shotgun (WGS) entry which is preliminary data.</text>
</comment>
<organism evidence="1 2">
    <name type="scientific">Candidatus Chlorohelix allophototropha</name>
    <dbReference type="NCBI Taxonomy" id="3003348"/>
    <lineage>
        <taxon>Bacteria</taxon>
        <taxon>Bacillati</taxon>
        <taxon>Chloroflexota</taxon>
        <taxon>Chloroflexia</taxon>
        <taxon>Candidatus Chloroheliales</taxon>
        <taxon>Candidatus Chloroheliaceae</taxon>
        <taxon>Candidatus Chlorohelix</taxon>
    </lineage>
</organism>
<protein>
    <submittedName>
        <fullName evidence="1">Winged helix-turn-helix domain-containing protein</fullName>
    </submittedName>
</protein>
<dbReference type="Proteomes" id="UP000521676">
    <property type="component" value="Unassembled WGS sequence"/>
</dbReference>
<proteinExistence type="predicted"/>
<gene>
    <name evidence="1" type="ORF">HXX08_07275</name>
</gene>
<dbReference type="AlphaFoldDB" id="A0A8T7LUH3"/>